<dbReference type="SUPFAM" id="SSF49354">
    <property type="entry name" value="PapD-like"/>
    <property type="match status" value="1"/>
</dbReference>
<name>A0A7X6DIG1_9BURK</name>
<dbReference type="InterPro" id="IPR050643">
    <property type="entry name" value="Periplasmic_pilus_chap"/>
</dbReference>
<evidence type="ECO:0000313" key="4">
    <source>
        <dbReference type="Proteomes" id="UP000521868"/>
    </source>
</evidence>
<comment type="caution">
    <text evidence="3">The sequence shown here is derived from an EMBL/GenBank/DDBJ whole genome shotgun (WGS) entry which is preliminary data.</text>
</comment>
<reference evidence="3 4" key="1">
    <citation type="journal article" date="2020" name="Nature">
        <title>Bacterial chemolithoautotrophy via manganese oxidation.</title>
        <authorList>
            <person name="Yu H."/>
            <person name="Leadbetter J.R."/>
        </authorList>
    </citation>
    <scope>NUCLEOTIDE SEQUENCE [LARGE SCALE GENOMIC DNA]</scope>
    <source>
        <strain evidence="3 4">RBP-1</strain>
    </source>
</reference>
<dbReference type="Proteomes" id="UP000521868">
    <property type="component" value="Unassembled WGS sequence"/>
</dbReference>
<dbReference type="AlphaFoldDB" id="A0A7X6DIG1"/>
<dbReference type="EMBL" id="VTOX01000007">
    <property type="protein sequence ID" value="NKE67769.1"/>
    <property type="molecule type" value="Genomic_DNA"/>
</dbReference>
<dbReference type="PANTHER" id="PTHR30251">
    <property type="entry name" value="PILUS ASSEMBLY CHAPERONE"/>
    <property type="match status" value="1"/>
</dbReference>
<dbReference type="InterPro" id="IPR016147">
    <property type="entry name" value="Pili_assmbl_chaperone_N"/>
</dbReference>
<evidence type="ECO:0000313" key="3">
    <source>
        <dbReference type="EMBL" id="NKE67769.1"/>
    </source>
</evidence>
<dbReference type="PANTHER" id="PTHR30251:SF4">
    <property type="entry name" value="SLR1668 PROTEIN"/>
    <property type="match status" value="1"/>
</dbReference>
<dbReference type="Pfam" id="PF00345">
    <property type="entry name" value="PapD_N"/>
    <property type="match status" value="1"/>
</dbReference>
<dbReference type="Gene3D" id="2.60.40.10">
    <property type="entry name" value="Immunoglobulins"/>
    <property type="match status" value="1"/>
</dbReference>
<evidence type="ECO:0000259" key="2">
    <source>
        <dbReference type="Pfam" id="PF00345"/>
    </source>
</evidence>
<organism evidence="3 4">
    <name type="scientific">Ramlibacter lithotrophicus</name>
    <dbReference type="NCBI Taxonomy" id="2606681"/>
    <lineage>
        <taxon>Bacteria</taxon>
        <taxon>Pseudomonadati</taxon>
        <taxon>Pseudomonadota</taxon>
        <taxon>Betaproteobacteria</taxon>
        <taxon>Burkholderiales</taxon>
        <taxon>Comamonadaceae</taxon>
        <taxon>Ramlibacter</taxon>
    </lineage>
</organism>
<dbReference type="GO" id="GO:0071555">
    <property type="term" value="P:cell wall organization"/>
    <property type="evidence" value="ECO:0007669"/>
    <property type="project" value="InterPro"/>
</dbReference>
<dbReference type="GO" id="GO:0030288">
    <property type="term" value="C:outer membrane-bounded periplasmic space"/>
    <property type="evidence" value="ECO:0007669"/>
    <property type="project" value="InterPro"/>
</dbReference>
<gene>
    <name evidence="3" type="ORF">RAMLITH_18260</name>
</gene>
<sequence length="254" mass="27199">MTTMTTDSRMSRLTVGLAAAAVVLPLAPVAASAAAFSVSPVRIYMHARERATAITVVNESDTELVMEAELFQWAQKPDGTDELVPTDDLILAPPLLKMAPKSRQVLRLANLKPVPPGEQLTYRMIVREVPEAAQAAEGVQVQVTLAFSLPVFITPAGAKQRLFCDAKPADAETIVASCENQGGAYAQPVNFSFRGPSGDVLLSQDVIGGYILPKIRRDFQLKRPAAGPALRGPMRLAVTQDDGSVQSFDVMLGN</sequence>
<feature type="chain" id="PRO_5031172481" evidence="1">
    <location>
        <begin position="34"/>
        <end position="254"/>
    </location>
</feature>
<protein>
    <submittedName>
        <fullName evidence="3">Molecular chaperone</fullName>
    </submittedName>
</protein>
<feature type="signal peptide" evidence="1">
    <location>
        <begin position="1"/>
        <end position="33"/>
    </location>
</feature>
<dbReference type="InterPro" id="IPR008962">
    <property type="entry name" value="PapD-like_sf"/>
</dbReference>
<keyword evidence="1" id="KW-0732">Signal</keyword>
<proteinExistence type="predicted"/>
<evidence type="ECO:0000256" key="1">
    <source>
        <dbReference type="SAM" id="SignalP"/>
    </source>
</evidence>
<keyword evidence="4" id="KW-1185">Reference proteome</keyword>
<dbReference type="InterPro" id="IPR013783">
    <property type="entry name" value="Ig-like_fold"/>
</dbReference>
<accession>A0A7X6DIG1</accession>
<feature type="domain" description="Pili assembly chaperone N-terminal" evidence="2">
    <location>
        <begin position="36"/>
        <end position="158"/>
    </location>
</feature>